<dbReference type="InterPro" id="IPR004813">
    <property type="entry name" value="OPT"/>
</dbReference>
<feature type="transmembrane region" description="Helical" evidence="6">
    <location>
        <begin position="235"/>
        <end position="262"/>
    </location>
</feature>
<keyword evidence="8" id="KW-1185">Reference proteome</keyword>
<proteinExistence type="predicted"/>
<feature type="transmembrane region" description="Helical" evidence="6">
    <location>
        <begin position="443"/>
        <end position="466"/>
    </location>
</feature>
<evidence type="ECO:0000256" key="3">
    <source>
        <dbReference type="ARBA" id="ARBA00022692"/>
    </source>
</evidence>
<dbReference type="NCBIfam" id="TIGR00733">
    <property type="entry name" value="OPT family oligopeptide transporter"/>
    <property type="match status" value="1"/>
</dbReference>
<dbReference type="RefSeq" id="WP_268073621.1">
    <property type="nucleotide sequence ID" value="NZ_CP109965.1"/>
</dbReference>
<feature type="transmembrane region" description="Helical" evidence="6">
    <location>
        <begin position="304"/>
        <end position="325"/>
    </location>
</feature>
<dbReference type="EMBL" id="CP109965">
    <property type="protein sequence ID" value="WAJ69403.1"/>
    <property type="molecule type" value="Genomic_DNA"/>
</dbReference>
<evidence type="ECO:0000256" key="4">
    <source>
        <dbReference type="ARBA" id="ARBA00022989"/>
    </source>
</evidence>
<keyword evidence="3 6" id="KW-0812">Transmembrane</keyword>
<feature type="transmembrane region" description="Helical" evidence="6">
    <location>
        <begin position="21"/>
        <end position="39"/>
    </location>
</feature>
<evidence type="ECO:0000256" key="6">
    <source>
        <dbReference type="SAM" id="Phobius"/>
    </source>
</evidence>
<dbReference type="PANTHER" id="PTHR31645">
    <property type="entry name" value="OLIGOPEPTIDE TRANSPORTER YGL114W-RELATED"/>
    <property type="match status" value="1"/>
</dbReference>
<comment type="subcellular location">
    <subcellularLocation>
        <location evidence="1">Membrane</location>
        <topology evidence="1">Multi-pass membrane protein</topology>
    </subcellularLocation>
</comment>
<feature type="transmembrane region" description="Helical" evidence="6">
    <location>
        <begin position="418"/>
        <end position="436"/>
    </location>
</feature>
<evidence type="ECO:0000313" key="8">
    <source>
        <dbReference type="Proteomes" id="UP001163726"/>
    </source>
</evidence>
<feature type="transmembrane region" description="Helical" evidence="6">
    <location>
        <begin position="548"/>
        <end position="571"/>
    </location>
</feature>
<feature type="transmembrane region" description="Helical" evidence="6">
    <location>
        <begin position="45"/>
        <end position="64"/>
    </location>
</feature>
<keyword evidence="5 6" id="KW-0472">Membrane</keyword>
<sequence>MAQTTPIIPAQQSIIEFNLNTIILAIILAVILTAANAYIGLLVGMTVSASIPAAALSMAIMSWFKNTNILQNNMVQTSASAGEALAAGVIFTVPALVLMQAWQGYSFWPILILALSGGLLGVIFTIPLRRALIINRSLAFPEGVATAEVLQAGFQLTGTQANPTELNNSTHYKQTEFSSKSQLGVRHLLQACGISALFKLIGTGFGIFSASATWIKPLLNGQILANFSIQFSPALLGVGYIVGINIAILVLMGGLIGSLIGIPLNWYLQSDFWLEQVQVADTNLLTQTDWQQLANMIWQDNRRLGVGAMLVGGLWSLIQIAKPVWVSIKTNLKSFQSFKQTDNQILRTEHDLPFALLILAMPIVIAPLVFLIYPLLGGTPYPVMFTLIWTLFVVVFAFIFSSVAAYMAGVVGSSNNPISGVTIATVLVSSVIWFYLLSGLTQVAQIGGIIVMYLAAVTCSAAAISGDNLQDLKCGHILGSTPWKQQVFQMIGVVVAAIVLPFILILLDTSYGIGRASEANPNADFLAAPQAVLMRDLTTGIFNQSLDWLMIQLGALIAFIIIIVDSILARFKAKFRLHVLAVAIGIYLPLALAISLFIGALLRFWLESKLKHRTESEKAAHNKNGLLLASGLITGEALMGVLLAVFAAFVIPLATPIEYASWTGVIAFFLICLYIYKRSRAD</sequence>
<keyword evidence="2" id="KW-0813">Transport</keyword>
<feature type="transmembrane region" description="Helical" evidence="6">
    <location>
        <begin position="354"/>
        <end position="376"/>
    </location>
</feature>
<dbReference type="InterPro" id="IPR045035">
    <property type="entry name" value="YSL-like"/>
</dbReference>
<dbReference type="NCBIfam" id="TIGR00728">
    <property type="entry name" value="OPT_sfam"/>
    <property type="match status" value="1"/>
</dbReference>
<evidence type="ECO:0000256" key="2">
    <source>
        <dbReference type="ARBA" id="ARBA00022448"/>
    </source>
</evidence>
<feature type="transmembrane region" description="Helical" evidence="6">
    <location>
        <begin position="108"/>
        <end position="128"/>
    </location>
</feature>
<dbReference type="PANTHER" id="PTHR31645:SF0">
    <property type="entry name" value="OLIGOPEPTIDE TRANSPORTER YGL114W-RELATED"/>
    <property type="match status" value="1"/>
</dbReference>
<reference evidence="7" key="1">
    <citation type="submission" date="2022-10" db="EMBL/GenBank/DDBJ databases">
        <title>Catenovulum adriacola sp. nov. isolated in the Harbour of Susak.</title>
        <authorList>
            <person name="Schoch T."/>
            <person name="Reich S.J."/>
            <person name="Stoeferle S."/>
            <person name="Flaiz M."/>
            <person name="Kazda M."/>
            <person name="Riedel C.U."/>
            <person name="Duerre P."/>
        </authorList>
    </citation>
    <scope>NUCLEOTIDE SEQUENCE</scope>
    <source>
        <strain evidence="7">TS8</strain>
    </source>
</reference>
<feature type="transmembrane region" description="Helical" evidence="6">
    <location>
        <begin position="486"/>
        <end position="507"/>
    </location>
</feature>
<dbReference type="Proteomes" id="UP001163726">
    <property type="component" value="Chromosome"/>
</dbReference>
<feature type="transmembrane region" description="Helical" evidence="6">
    <location>
        <begin position="659"/>
        <end position="676"/>
    </location>
</feature>
<gene>
    <name evidence="7" type="ORF">OLW01_09450</name>
</gene>
<evidence type="ECO:0000256" key="1">
    <source>
        <dbReference type="ARBA" id="ARBA00004141"/>
    </source>
</evidence>
<feature type="transmembrane region" description="Helical" evidence="6">
    <location>
        <begin position="188"/>
        <end position="215"/>
    </location>
</feature>
<evidence type="ECO:0000313" key="7">
    <source>
        <dbReference type="EMBL" id="WAJ69403.1"/>
    </source>
</evidence>
<feature type="transmembrane region" description="Helical" evidence="6">
    <location>
        <begin position="383"/>
        <end position="406"/>
    </location>
</feature>
<feature type="transmembrane region" description="Helical" evidence="6">
    <location>
        <begin position="84"/>
        <end position="102"/>
    </location>
</feature>
<feature type="transmembrane region" description="Helical" evidence="6">
    <location>
        <begin position="577"/>
        <end position="606"/>
    </location>
</feature>
<name>A0ABY7AIH2_9ALTE</name>
<dbReference type="Pfam" id="PF03169">
    <property type="entry name" value="OPT"/>
    <property type="match status" value="1"/>
</dbReference>
<dbReference type="InterPro" id="IPR004814">
    <property type="entry name" value="Oligopep_transpt"/>
</dbReference>
<accession>A0ABY7AIH2</accession>
<keyword evidence="4 6" id="KW-1133">Transmembrane helix</keyword>
<evidence type="ECO:0000256" key="5">
    <source>
        <dbReference type="ARBA" id="ARBA00023136"/>
    </source>
</evidence>
<organism evidence="7 8">
    <name type="scientific">Catenovulum adriaticum</name>
    <dbReference type="NCBI Taxonomy" id="2984846"/>
    <lineage>
        <taxon>Bacteria</taxon>
        <taxon>Pseudomonadati</taxon>
        <taxon>Pseudomonadota</taxon>
        <taxon>Gammaproteobacteria</taxon>
        <taxon>Alteromonadales</taxon>
        <taxon>Alteromonadaceae</taxon>
        <taxon>Catenovulum</taxon>
    </lineage>
</organism>
<feature type="transmembrane region" description="Helical" evidence="6">
    <location>
        <begin position="626"/>
        <end position="653"/>
    </location>
</feature>
<protein>
    <submittedName>
        <fullName evidence="7">Oligopeptide transporter, OPT family</fullName>
    </submittedName>
</protein>